<feature type="chain" id="PRO_5035935571" evidence="1">
    <location>
        <begin position="25"/>
        <end position="121"/>
    </location>
</feature>
<evidence type="ECO:0000256" key="1">
    <source>
        <dbReference type="SAM" id="SignalP"/>
    </source>
</evidence>
<protein>
    <submittedName>
        <fullName evidence="2">Uncharacterized protein</fullName>
    </submittedName>
</protein>
<organism evidence="2 3">
    <name type="scientific">Owenia fusiformis</name>
    <name type="common">Polychaete worm</name>
    <dbReference type="NCBI Taxonomy" id="6347"/>
    <lineage>
        <taxon>Eukaryota</taxon>
        <taxon>Metazoa</taxon>
        <taxon>Spiralia</taxon>
        <taxon>Lophotrochozoa</taxon>
        <taxon>Annelida</taxon>
        <taxon>Polychaeta</taxon>
        <taxon>Sedentaria</taxon>
        <taxon>Canalipalpata</taxon>
        <taxon>Sabellida</taxon>
        <taxon>Oweniida</taxon>
        <taxon>Oweniidae</taxon>
        <taxon>Owenia</taxon>
    </lineage>
</organism>
<reference evidence="2" key="1">
    <citation type="submission" date="2022-03" db="EMBL/GenBank/DDBJ databases">
        <authorList>
            <person name="Martin C."/>
        </authorList>
    </citation>
    <scope>NUCLEOTIDE SEQUENCE</scope>
</reference>
<accession>A0A8S4N0R4</accession>
<comment type="caution">
    <text evidence="2">The sequence shown here is derived from an EMBL/GenBank/DDBJ whole genome shotgun (WGS) entry which is preliminary data.</text>
</comment>
<evidence type="ECO:0000313" key="3">
    <source>
        <dbReference type="Proteomes" id="UP000749559"/>
    </source>
</evidence>
<feature type="signal peptide" evidence="1">
    <location>
        <begin position="1"/>
        <end position="24"/>
    </location>
</feature>
<proteinExistence type="predicted"/>
<keyword evidence="1" id="KW-0732">Signal</keyword>
<keyword evidence="3" id="KW-1185">Reference proteome</keyword>
<name>A0A8S4N0R4_OWEFU</name>
<sequence length="121" mass="13677">MRISVLVSVTILLAFLVKTVTIEAFHLGKGNTNYDIHIRIDTNCNPEEFQDCFPANPADCKKDNDCKKRWLGTYGYEKKQCTPPVFRLLGTNCHWWCSISYMYLPQLPSVCKNSNGGVLAG</sequence>
<dbReference type="Proteomes" id="UP000749559">
    <property type="component" value="Unassembled WGS sequence"/>
</dbReference>
<gene>
    <name evidence="2" type="ORF">OFUS_LOCUS2197</name>
</gene>
<dbReference type="AlphaFoldDB" id="A0A8S4N0R4"/>
<evidence type="ECO:0000313" key="2">
    <source>
        <dbReference type="EMBL" id="CAH1774816.1"/>
    </source>
</evidence>
<dbReference type="EMBL" id="CAIIXF020000001">
    <property type="protein sequence ID" value="CAH1774816.1"/>
    <property type="molecule type" value="Genomic_DNA"/>
</dbReference>